<feature type="transmembrane region" description="Helical" evidence="1">
    <location>
        <begin position="34"/>
        <end position="54"/>
    </location>
</feature>
<feature type="transmembrane region" description="Helical" evidence="1">
    <location>
        <begin position="97"/>
        <end position="116"/>
    </location>
</feature>
<protein>
    <submittedName>
        <fullName evidence="2">Inner membrane protein yhaI</fullName>
    </submittedName>
</protein>
<dbReference type="GO" id="GO:0005886">
    <property type="term" value="C:plasma membrane"/>
    <property type="evidence" value="ECO:0007669"/>
    <property type="project" value="TreeGrafter"/>
</dbReference>
<name>A0A239YBD0_9FIRM</name>
<accession>A0A239YBD0</accession>
<dbReference type="EMBL" id="LT906470">
    <property type="protein sequence ID" value="SNV55686.1"/>
    <property type="molecule type" value="Genomic_DNA"/>
</dbReference>
<sequence>MRSVNIYDLNYTDAFLLGVRNFVNFKGRASRSEYWRFIACIMIMQGIVEVFLFLCHEMGFYQAFDSFQYVSMIVSLFCILPNLAITTRRMHDIGRSGWTQLLGFIPIIGVFMLLTYELRPGDKGVNVYGERTGYITVTPELSQTIGVEATPTRRQDWLMGTVAFLFEVISMTSVVINLLWAFVNFNGYF</sequence>
<dbReference type="InterPro" id="IPR008523">
    <property type="entry name" value="DUF805"/>
</dbReference>
<dbReference type="Pfam" id="PF05656">
    <property type="entry name" value="DUF805"/>
    <property type="match status" value="1"/>
</dbReference>
<dbReference type="Proteomes" id="UP000214973">
    <property type="component" value="Chromosome 1"/>
</dbReference>
<dbReference type="AlphaFoldDB" id="A0A239YBD0"/>
<dbReference type="RefSeq" id="WP_095064931.1">
    <property type="nucleotide sequence ID" value="NZ_LT906470.1"/>
</dbReference>
<dbReference type="PANTHER" id="PTHR34980">
    <property type="entry name" value="INNER MEMBRANE PROTEIN-RELATED-RELATED"/>
    <property type="match status" value="1"/>
</dbReference>
<dbReference type="KEGG" id="vrm:44547418_00190"/>
<organism evidence="2 3">
    <name type="scientific">Veillonella rodentium</name>
    <dbReference type="NCBI Taxonomy" id="248315"/>
    <lineage>
        <taxon>Bacteria</taxon>
        <taxon>Bacillati</taxon>
        <taxon>Bacillota</taxon>
        <taxon>Negativicutes</taxon>
        <taxon>Veillonellales</taxon>
        <taxon>Veillonellaceae</taxon>
        <taxon>Veillonella</taxon>
    </lineage>
</organism>
<feature type="transmembrane region" description="Helical" evidence="1">
    <location>
        <begin position="66"/>
        <end position="85"/>
    </location>
</feature>
<keyword evidence="1" id="KW-0812">Transmembrane</keyword>
<reference evidence="2 3" key="1">
    <citation type="submission" date="2017-06" db="EMBL/GenBank/DDBJ databases">
        <authorList>
            <consortium name="Pathogen Informatics"/>
        </authorList>
    </citation>
    <scope>NUCLEOTIDE SEQUENCE [LARGE SCALE GENOMIC DNA]</scope>
    <source>
        <strain evidence="2 3">NCTC12018</strain>
    </source>
</reference>
<keyword evidence="1" id="KW-1133">Transmembrane helix</keyword>
<keyword evidence="3" id="KW-1185">Reference proteome</keyword>
<proteinExistence type="predicted"/>
<dbReference type="PANTHER" id="PTHR34980:SF2">
    <property type="entry name" value="INNER MEMBRANE PROTEIN YHAH-RELATED"/>
    <property type="match status" value="1"/>
</dbReference>
<evidence type="ECO:0000256" key="1">
    <source>
        <dbReference type="SAM" id="Phobius"/>
    </source>
</evidence>
<evidence type="ECO:0000313" key="3">
    <source>
        <dbReference type="Proteomes" id="UP000214973"/>
    </source>
</evidence>
<gene>
    <name evidence="2" type="primary">yhaI_2</name>
    <name evidence="2" type="ORF">SAMEA44547418_00190</name>
</gene>
<keyword evidence="1" id="KW-0472">Membrane</keyword>
<evidence type="ECO:0000313" key="2">
    <source>
        <dbReference type="EMBL" id="SNV55686.1"/>
    </source>
</evidence>
<feature type="transmembrane region" description="Helical" evidence="1">
    <location>
        <begin position="157"/>
        <end position="183"/>
    </location>
</feature>